<dbReference type="RefSeq" id="WP_210026790.1">
    <property type="nucleotide sequence ID" value="NZ_JAGINU010000001.1"/>
</dbReference>
<accession>A0ABS4VS18</accession>
<dbReference type="Proteomes" id="UP001519295">
    <property type="component" value="Unassembled WGS sequence"/>
</dbReference>
<name>A0ABS4VS18_9PSEU</name>
<reference evidence="1 2" key="1">
    <citation type="submission" date="2021-03" db="EMBL/GenBank/DDBJ databases">
        <title>Sequencing the genomes of 1000 actinobacteria strains.</title>
        <authorList>
            <person name="Klenk H.-P."/>
        </authorList>
    </citation>
    <scope>NUCLEOTIDE SEQUENCE [LARGE SCALE GENOMIC DNA]</scope>
    <source>
        <strain evidence="1 2">DSM 45256</strain>
    </source>
</reference>
<proteinExistence type="predicted"/>
<keyword evidence="2" id="KW-1185">Reference proteome</keyword>
<organism evidence="1 2">
    <name type="scientific">Pseudonocardia parietis</name>
    <dbReference type="NCBI Taxonomy" id="570936"/>
    <lineage>
        <taxon>Bacteria</taxon>
        <taxon>Bacillati</taxon>
        <taxon>Actinomycetota</taxon>
        <taxon>Actinomycetes</taxon>
        <taxon>Pseudonocardiales</taxon>
        <taxon>Pseudonocardiaceae</taxon>
        <taxon>Pseudonocardia</taxon>
    </lineage>
</organism>
<dbReference type="EMBL" id="JAGINU010000001">
    <property type="protein sequence ID" value="MBP2366709.1"/>
    <property type="molecule type" value="Genomic_DNA"/>
</dbReference>
<comment type="caution">
    <text evidence="1">The sequence shown here is derived from an EMBL/GenBank/DDBJ whole genome shotgun (WGS) entry which is preliminary data.</text>
</comment>
<sequence length="79" mass="8631">MFSRVLVRRNGAQDLRDQLVGKVPVIATQTCAELLAWPRLRGWGAARTEQLKKVIESTAVIPVTGEVVDAYVGLGVAWV</sequence>
<protein>
    <submittedName>
        <fullName evidence="1">Uncharacterized protein</fullName>
    </submittedName>
</protein>
<evidence type="ECO:0000313" key="1">
    <source>
        <dbReference type="EMBL" id="MBP2366709.1"/>
    </source>
</evidence>
<gene>
    <name evidence="1" type="ORF">JOF36_002405</name>
</gene>
<evidence type="ECO:0000313" key="2">
    <source>
        <dbReference type="Proteomes" id="UP001519295"/>
    </source>
</evidence>